<evidence type="ECO:0000313" key="8">
    <source>
        <dbReference type="EMBL" id="MBB3011361.1"/>
    </source>
</evidence>
<dbReference type="PROSITE" id="PS51085">
    <property type="entry name" value="2FE2S_FER_2"/>
    <property type="match status" value="1"/>
</dbReference>
<evidence type="ECO:0000256" key="3">
    <source>
        <dbReference type="ARBA" id="ARBA00009433"/>
    </source>
</evidence>
<dbReference type="GO" id="GO:0008177">
    <property type="term" value="F:succinate dehydrogenase (quinone) activity"/>
    <property type="evidence" value="ECO:0007669"/>
    <property type="project" value="UniProtKB-EC"/>
</dbReference>
<dbReference type="AlphaFoldDB" id="A0A7W4VGV0"/>
<evidence type="ECO:0000313" key="9">
    <source>
        <dbReference type="Proteomes" id="UP000578036"/>
    </source>
</evidence>
<evidence type="ECO:0000256" key="2">
    <source>
        <dbReference type="ARBA" id="ARBA00004894"/>
    </source>
</evidence>
<evidence type="ECO:0000256" key="5">
    <source>
        <dbReference type="ARBA" id="ARBA00022131"/>
    </source>
</evidence>
<dbReference type="EC" id="1.3.5.1" evidence="4"/>
<comment type="pathway">
    <text evidence="2">Carbohydrate metabolism; tricarboxylic acid cycle; fumarate from succinate (bacterial route): step 1/1.</text>
</comment>
<dbReference type="PANTHER" id="PTHR11921:SF29">
    <property type="entry name" value="SUCCINATE DEHYDROGENASE [UBIQUINONE] IRON-SULFUR SUBUNIT, MITOCHONDRIAL"/>
    <property type="match status" value="1"/>
</dbReference>
<dbReference type="PROSITE" id="PS00197">
    <property type="entry name" value="2FE2S_FER_1"/>
    <property type="match status" value="1"/>
</dbReference>
<reference evidence="8 9" key="1">
    <citation type="submission" date="2020-08" db="EMBL/GenBank/DDBJ databases">
        <title>Genomic Encyclopedia of Type Strains, Phase IV (KMG-V): Genome sequencing to study the core and pangenomes of soil and plant-associated prokaryotes.</title>
        <authorList>
            <person name="Whitman W."/>
        </authorList>
    </citation>
    <scope>NUCLEOTIDE SEQUENCE [LARGE SCALE GENOMIC DNA]</scope>
    <source>
        <strain evidence="8 9">SLV-2362</strain>
    </source>
</reference>
<comment type="caution">
    <text evidence="8">The sequence shown here is derived from an EMBL/GenBank/DDBJ whole genome shotgun (WGS) entry which is preliminary data.</text>
</comment>
<comment type="cofactor">
    <cofactor evidence="6">
        <name>[2Fe-2S] cluster</name>
        <dbReference type="ChEBI" id="CHEBI:190135"/>
    </cofactor>
</comment>
<dbReference type="InterPro" id="IPR001041">
    <property type="entry name" value="2Fe-2S_ferredoxin-type"/>
</dbReference>
<name>A0A7W4VGV0_9BURK</name>
<evidence type="ECO:0000256" key="4">
    <source>
        <dbReference type="ARBA" id="ARBA00012792"/>
    </source>
</evidence>
<dbReference type="InterPro" id="IPR006058">
    <property type="entry name" value="2Fe2S_fd_BS"/>
</dbReference>
<dbReference type="InterPro" id="IPR025192">
    <property type="entry name" value="Succ_DH/fum_Rdtase_N"/>
</dbReference>
<evidence type="ECO:0000256" key="6">
    <source>
        <dbReference type="ARBA" id="ARBA00034078"/>
    </source>
</evidence>
<gene>
    <name evidence="8" type="ORF">FHX61_006051</name>
</gene>
<dbReference type="CDD" id="cd00207">
    <property type="entry name" value="fer2"/>
    <property type="match status" value="1"/>
</dbReference>
<comment type="similarity">
    <text evidence="3">Belongs to the succinate dehydrogenase/fumarate reductase iron-sulfur protein family.</text>
</comment>
<accession>A0A7W4VGV0</accession>
<sequence>MEATKAAQRMLTVRIARGTGEGDFKTYEVPWRENQTVLDVVTEVQRRIDPTLSYRYACRVGVCGSCAMTVNGSHAGHAARTSAAWKRMA</sequence>
<dbReference type="GO" id="GO:0009060">
    <property type="term" value="P:aerobic respiration"/>
    <property type="evidence" value="ECO:0007669"/>
    <property type="project" value="TreeGrafter"/>
</dbReference>
<evidence type="ECO:0000256" key="1">
    <source>
        <dbReference type="ARBA" id="ARBA00001927"/>
    </source>
</evidence>
<dbReference type="GO" id="GO:0051537">
    <property type="term" value="F:2 iron, 2 sulfur cluster binding"/>
    <property type="evidence" value="ECO:0007669"/>
    <property type="project" value="InterPro"/>
</dbReference>
<keyword evidence="9" id="KW-1185">Reference proteome</keyword>
<dbReference type="Gene3D" id="3.10.20.30">
    <property type="match status" value="1"/>
</dbReference>
<dbReference type="EMBL" id="JACHWF010000020">
    <property type="protein sequence ID" value="MBB3011361.1"/>
    <property type="molecule type" value="Genomic_DNA"/>
</dbReference>
<dbReference type="Pfam" id="PF13085">
    <property type="entry name" value="Fer2_3"/>
    <property type="match status" value="1"/>
</dbReference>
<dbReference type="PANTHER" id="PTHR11921">
    <property type="entry name" value="SUCCINATE DEHYDROGENASE IRON-SULFUR PROTEIN"/>
    <property type="match status" value="1"/>
</dbReference>
<protein>
    <recommendedName>
        <fullName evidence="5">Succinate dehydrogenase iron-sulfur subunit</fullName>
        <ecNumber evidence="4">1.3.5.1</ecNumber>
    </recommendedName>
</protein>
<evidence type="ECO:0000259" key="7">
    <source>
        <dbReference type="PROSITE" id="PS51085"/>
    </source>
</evidence>
<dbReference type="Proteomes" id="UP000578036">
    <property type="component" value="Unassembled WGS sequence"/>
</dbReference>
<dbReference type="InterPro" id="IPR036010">
    <property type="entry name" value="2Fe-2S_ferredoxin-like_sf"/>
</dbReference>
<dbReference type="GO" id="GO:0009055">
    <property type="term" value="F:electron transfer activity"/>
    <property type="evidence" value="ECO:0007669"/>
    <property type="project" value="InterPro"/>
</dbReference>
<organism evidence="8 9">
    <name type="scientific">Cupriavidus alkaliphilus</name>
    <dbReference type="NCBI Taxonomy" id="942866"/>
    <lineage>
        <taxon>Bacteria</taxon>
        <taxon>Pseudomonadati</taxon>
        <taxon>Pseudomonadota</taxon>
        <taxon>Betaproteobacteria</taxon>
        <taxon>Burkholderiales</taxon>
        <taxon>Burkholderiaceae</taxon>
        <taxon>Cupriavidus</taxon>
    </lineage>
</organism>
<dbReference type="GO" id="GO:0022904">
    <property type="term" value="P:respiratory electron transport chain"/>
    <property type="evidence" value="ECO:0007669"/>
    <property type="project" value="TreeGrafter"/>
</dbReference>
<dbReference type="InterPro" id="IPR012675">
    <property type="entry name" value="Beta-grasp_dom_sf"/>
</dbReference>
<comment type="cofactor">
    <cofactor evidence="1">
        <name>[3Fe-4S] cluster</name>
        <dbReference type="ChEBI" id="CHEBI:21137"/>
    </cofactor>
</comment>
<dbReference type="InterPro" id="IPR050573">
    <property type="entry name" value="SDH/FRD_Iron-Sulfur"/>
</dbReference>
<dbReference type="SUPFAM" id="SSF54292">
    <property type="entry name" value="2Fe-2S ferredoxin-like"/>
    <property type="match status" value="1"/>
</dbReference>
<feature type="domain" description="2Fe-2S ferredoxin-type" evidence="7">
    <location>
        <begin position="11"/>
        <end position="89"/>
    </location>
</feature>
<proteinExistence type="inferred from homology"/>